<keyword evidence="2" id="KW-0479">Metal-binding</keyword>
<organism evidence="6 7">
    <name type="scientific">Echinimonas agarilytica</name>
    <dbReference type="NCBI Taxonomy" id="1215918"/>
    <lineage>
        <taxon>Bacteria</taxon>
        <taxon>Pseudomonadati</taxon>
        <taxon>Pseudomonadota</taxon>
        <taxon>Gammaproteobacteria</taxon>
        <taxon>Alteromonadales</taxon>
        <taxon>Echinimonadaceae</taxon>
        <taxon>Echinimonas</taxon>
    </lineage>
</organism>
<dbReference type="SUPFAM" id="SSF51556">
    <property type="entry name" value="Metallo-dependent hydrolases"/>
    <property type="match status" value="1"/>
</dbReference>
<comment type="similarity">
    <text evidence="1">Belongs to the metallo-dependent hydrolases superfamily. ATZ/TRZ family.</text>
</comment>
<dbReference type="PANTHER" id="PTHR43794">
    <property type="entry name" value="AMINOHYDROLASE SSNA-RELATED"/>
    <property type="match status" value="1"/>
</dbReference>
<dbReference type="SUPFAM" id="SSF51338">
    <property type="entry name" value="Composite domain of metallo-dependent hydrolases"/>
    <property type="match status" value="1"/>
</dbReference>
<dbReference type="GO" id="GO:0046872">
    <property type="term" value="F:metal ion binding"/>
    <property type="evidence" value="ECO:0007669"/>
    <property type="project" value="UniProtKB-KW"/>
</dbReference>
<dbReference type="CDD" id="cd01298">
    <property type="entry name" value="ATZ_TRZ_like"/>
    <property type="match status" value="1"/>
</dbReference>
<evidence type="ECO:0000313" key="6">
    <source>
        <dbReference type="EMBL" id="MCM2680208.1"/>
    </source>
</evidence>
<dbReference type="GO" id="GO:0102127">
    <property type="term" value="F:8-oxoguanine deaminase activity"/>
    <property type="evidence" value="ECO:0007669"/>
    <property type="project" value="UniProtKB-EC"/>
</dbReference>
<keyword evidence="7" id="KW-1185">Reference proteome</keyword>
<dbReference type="InterPro" id="IPR050287">
    <property type="entry name" value="MTA/SAH_deaminase"/>
</dbReference>
<dbReference type="AlphaFoldDB" id="A0AA41W865"/>
<evidence type="ECO:0000256" key="3">
    <source>
        <dbReference type="ARBA" id="ARBA00022801"/>
    </source>
</evidence>
<protein>
    <submittedName>
        <fullName evidence="6">8-oxoguanine deaminase</fullName>
        <ecNumber evidence="6">3.5.4.32</ecNumber>
    </submittedName>
</protein>
<dbReference type="GO" id="GO:0019239">
    <property type="term" value="F:deaminase activity"/>
    <property type="evidence" value="ECO:0007669"/>
    <property type="project" value="UniProtKB-ARBA"/>
</dbReference>
<dbReference type="Pfam" id="PF01979">
    <property type="entry name" value="Amidohydro_1"/>
    <property type="match status" value="1"/>
</dbReference>
<dbReference type="RefSeq" id="WP_251261628.1">
    <property type="nucleotide sequence ID" value="NZ_JAMQGP010000004.1"/>
</dbReference>
<gene>
    <name evidence="6" type="ORF">NAF29_11075</name>
</gene>
<dbReference type="Gene3D" id="2.30.40.10">
    <property type="entry name" value="Urease, subunit C, domain 1"/>
    <property type="match status" value="1"/>
</dbReference>
<keyword evidence="4" id="KW-0862">Zinc</keyword>
<dbReference type="PANTHER" id="PTHR43794:SF11">
    <property type="entry name" value="AMIDOHYDROLASE-RELATED DOMAIN-CONTAINING PROTEIN"/>
    <property type="match status" value="1"/>
</dbReference>
<name>A0AA41W865_9GAMM</name>
<dbReference type="InterPro" id="IPR011059">
    <property type="entry name" value="Metal-dep_hydrolase_composite"/>
</dbReference>
<evidence type="ECO:0000259" key="5">
    <source>
        <dbReference type="Pfam" id="PF01979"/>
    </source>
</evidence>
<comment type="caution">
    <text evidence="6">The sequence shown here is derived from an EMBL/GenBank/DDBJ whole genome shotgun (WGS) entry which is preliminary data.</text>
</comment>
<dbReference type="FunFam" id="3.20.20.140:FF:000014">
    <property type="entry name" value="5-methylthioadenosine/S-adenosylhomocysteine deaminase"/>
    <property type="match status" value="1"/>
</dbReference>
<dbReference type="Proteomes" id="UP001165393">
    <property type="component" value="Unassembled WGS sequence"/>
</dbReference>
<dbReference type="InterPro" id="IPR032466">
    <property type="entry name" value="Metal_Hydrolase"/>
</dbReference>
<accession>A0AA41W865</accession>
<sequence>MSTIEAEHPRIWIRNPLSCWTGNDLDATNGIVVQGQNIVELVPAGSEPFERCHQSIDASAHVLMPGLINCHHHFYQTLTRAVPAALNKDLFPWLKTLYPIWANLDEDAIYQSTQLALVELLMSGCTTAVDHHYVFSQTLENATDIQVDAAQQIGARVVLTRGSMSLGQSAGGLPPDGVVQADATILQESERLIRRYHNPNEGSLCQIALAPCSPFSVTPELMRQTAKLAKQHDVLMHTHLAETEDENKFCLQQFGMRPLDYLDDVGWLHENVWLAHGIHFSNEEVARLGESKIGICHCPSSNMVLASGICPTKDLVHSGAKLGLGVDGSASNDGSNLIQEARQAMLLGKLRYGASNFTHHDALYMATHGGARLLRRPDIGDLRAGKAADLALFKVDEPRFSGHGDAVAALLLCGASQADHVMVAGQWKVKHGDLVDVDLVQLLRHHQQAALRLASAHQ</sequence>
<dbReference type="InterPro" id="IPR006680">
    <property type="entry name" value="Amidohydro-rel"/>
</dbReference>
<evidence type="ECO:0000256" key="4">
    <source>
        <dbReference type="ARBA" id="ARBA00022833"/>
    </source>
</evidence>
<dbReference type="Gene3D" id="3.20.20.140">
    <property type="entry name" value="Metal-dependent hydrolases"/>
    <property type="match status" value="1"/>
</dbReference>
<reference evidence="6 7" key="1">
    <citation type="journal article" date="2013" name="Antonie Van Leeuwenhoek">
        <title>Echinimonas agarilytica gen. nov., sp. nov., a new gammaproteobacterium isolated from the sea urchin Strongylocentrotus intermedius.</title>
        <authorList>
            <person name="Nedashkovskaya O.I."/>
            <person name="Stenkova A.M."/>
            <person name="Zhukova N.V."/>
            <person name="Van Trappen S."/>
            <person name="Lee J.S."/>
            <person name="Kim S.B."/>
        </authorList>
    </citation>
    <scope>NUCLEOTIDE SEQUENCE [LARGE SCALE GENOMIC DNA]</scope>
    <source>
        <strain evidence="6 7">KMM 6351</strain>
    </source>
</reference>
<dbReference type="NCBIfam" id="NF006055">
    <property type="entry name" value="PRK08203.1"/>
    <property type="match status" value="1"/>
</dbReference>
<evidence type="ECO:0000256" key="1">
    <source>
        <dbReference type="ARBA" id="ARBA00006745"/>
    </source>
</evidence>
<dbReference type="EC" id="3.5.4.32" evidence="6"/>
<keyword evidence="3 6" id="KW-0378">Hydrolase</keyword>
<evidence type="ECO:0000256" key="2">
    <source>
        <dbReference type="ARBA" id="ARBA00022723"/>
    </source>
</evidence>
<proteinExistence type="inferred from homology"/>
<evidence type="ECO:0000313" key="7">
    <source>
        <dbReference type="Proteomes" id="UP001165393"/>
    </source>
</evidence>
<dbReference type="EMBL" id="JAMQGP010000004">
    <property type="protein sequence ID" value="MCM2680208.1"/>
    <property type="molecule type" value="Genomic_DNA"/>
</dbReference>
<feature type="domain" description="Amidohydrolase-related" evidence="5">
    <location>
        <begin position="62"/>
        <end position="405"/>
    </location>
</feature>